<proteinExistence type="predicted"/>
<evidence type="ECO:0008006" key="2">
    <source>
        <dbReference type="Google" id="ProtNLM"/>
    </source>
</evidence>
<sequence>MLGEWRSIEILEMKVKEDHIHMILSVSLKIIDIRSNGNAKRKDSNKTL</sequence>
<gene>
    <name evidence="1" type="ORF">S01H1_32957</name>
</gene>
<accession>X0UNE4</accession>
<evidence type="ECO:0000313" key="1">
    <source>
        <dbReference type="EMBL" id="GAG07289.1"/>
    </source>
</evidence>
<feature type="non-terminal residue" evidence="1">
    <location>
        <position position="48"/>
    </location>
</feature>
<name>X0UNE4_9ZZZZ</name>
<reference evidence="1" key="1">
    <citation type="journal article" date="2014" name="Front. Microbiol.">
        <title>High frequency of phylogenetically diverse reductive dehalogenase-homologous genes in deep subseafloor sedimentary metagenomes.</title>
        <authorList>
            <person name="Kawai M."/>
            <person name="Futagami T."/>
            <person name="Toyoda A."/>
            <person name="Takaki Y."/>
            <person name="Nishi S."/>
            <person name="Hori S."/>
            <person name="Arai W."/>
            <person name="Tsubouchi T."/>
            <person name="Morono Y."/>
            <person name="Uchiyama I."/>
            <person name="Ito T."/>
            <person name="Fujiyama A."/>
            <person name="Inagaki F."/>
            <person name="Takami H."/>
        </authorList>
    </citation>
    <scope>NUCLEOTIDE SEQUENCE</scope>
    <source>
        <strain evidence="1">Expedition CK06-06</strain>
    </source>
</reference>
<dbReference type="EMBL" id="BARS01020439">
    <property type="protein sequence ID" value="GAG07289.1"/>
    <property type="molecule type" value="Genomic_DNA"/>
</dbReference>
<dbReference type="AlphaFoldDB" id="X0UNE4"/>
<protein>
    <recommendedName>
        <fullName evidence="2">Transposase IS200-like domain-containing protein</fullName>
    </recommendedName>
</protein>
<organism evidence="1">
    <name type="scientific">marine sediment metagenome</name>
    <dbReference type="NCBI Taxonomy" id="412755"/>
    <lineage>
        <taxon>unclassified sequences</taxon>
        <taxon>metagenomes</taxon>
        <taxon>ecological metagenomes</taxon>
    </lineage>
</organism>
<comment type="caution">
    <text evidence="1">The sequence shown here is derived from an EMBL/GenBank/DDBJ whole genome shotgun (WGS) entry which is preliminary data.</text>
</comment>